<keyword evidence="8 9" id="KW-0472">Membrane</keyword>
<dbReference type="InterPro" id="IPR000620">
    <property type="entry name" value="EamA_dom"/>
</dbReference>
<dbReference type="Pfam" id="PF00892">
    <property type="entry name" value="EamA"/>
    <property type="match status" value="2"/>
</dbReference>
<dbReference type="GO" id="GO:0016020">
    <property type="term" value="C:membrane"/>
    <property type="evidence" value="ECO:0007669"/>
    <property type="project" value="UniProtKB-SubCell"/>
</dbReference>
<evidence type="ECO:0000313" key="12">
    <source>
        <dbReference type="Proteomes" id="UP000279470"/>
    </source>
</evidence>
<feature type="transmembrane region" description="Helical" evidence="9">
    <location>
        <begin position="135"/>
        <end position="155"/>
    </location>
</feature>
<comment type="similarity">
    <text evidence="3">Belongs to the drug/metabolite transporter (DMT) superfamily. 10 TMS drug/metabolite exporter (DME) (TC 2.A.7.3) family.</text>
</comment>
<keyword evidence="12" id="KW-1185">Reference proteome</keyword>
<feature type="transmembrane region" description="Helical" evidence="9">
    <location>
        <begin position="191"/>
        <end position="215"/>
    </location>
</feature>
<dbReference type="RefSeq" id="WP_153183767.1">
    <property type="nucleotide sequence ID" value="NZ_RXFM01000068.1"/>
</dbReference>
<dbReference type="PANTHER" id="PTHR22911:SF6">
    <property type="entry name" value="SOLUTE CARRIER FAMILY 35 MEMBER G1"/>
    <property type="match status" value="1"/>
</dbReference>
<sequence>MIKSIISFKPSKHLSGILLMIANAFFMSLLYIIVKILTNNLGFTSNQVGFLYKITILILTLCSCLKLGFIHHLKTKKLFFHALRGFFSIMGSLSMFYAVSVMNVINAAAISELTPVFMVIAGILVFNEKITLPKIILLLGSIIGIIFIEDFQSFGKNINKGHYFAFLALLFWSINNVIIKKLTKTEHSRAQLFYSSLFASIFALPLAFFKFSFVFSNFNINMSCAKWPEFTTQSLLLILSAGLASLLHKVSFFRAYKLSDMSIVGPFDYLRLPFTGIFACLILKEAIPHVYSLIGYSFIVFSGMYFIVHKGKN</sequence>
<dbReference type="EMBL" id="RXFM01000068">
    <property type="protein sequence ID" value="RST64117.1"/>
    <property type="molecule type" value="Genomic_DNA"/>
</dbReference>
<dbReference type="OrthoDB" id="9812899at2"/>
<keyword evidence="6" id="KW-0029">Amino-acid transport</keyword>
<feature type="transmembrane region" description="Helical" evidence="9">
    <location>
        <begin position="50"/>
        <end position="69"/>
    </location>
</feature>
<feature type="domain" description="EamA" evidence="10">
    <location>
        <begin position="160"/>
        <end position="302"/>
    </location>
</feature>
<evidence type="ECO:0000256" key="6">
    <source>
        <dbReference type="ARBA" id="ARBA00022970"/>
    </source>
</evidence>
<dbReference type="AlphaFoldDB" id="A0A429XFX2"/>
<evidence type="ECO:0000256" key="2">
    <source>
        <dbReference type="ARBA" id="ARBA00004141"/>
    </source>
</evidence>
<dbReference type="GO" id="GO:0006865">
    <property type="term" value="P:amino acid transport"/>
    <property type="evidence" value="ECO:0007669"/>
    <property type="project" value="UniProtKB-KW"/>
</dbReference>
<evidence type="ECO:0000256" key="3">
    <source>
        <dbReference type="ARBA" id="ARBA00009853"/>
    </source>
</evidence>
<gene>
    <name evidence="11" type="ORF">EIC27_04920</name>
</gene>
<keyword evidence="6" id="KW-0813">Transport</keyword>
<proteinExistence type="inferred from homology"/>
<dbReference type="Proteomes" id="UP000279470">
    <property type="component" value="Unassembled WGS sequence"/>
</dbReference>
<evidence type="ECO:0000256" key="9">
    <source>
        <dbReference type="SAM" id="Phobius"/>
    </source>
</evidence>
<protein>
    <recommendedName>
        <fullName evidence="4">S-adenosylmethionine uptake transporter</fullName>
    </recommendedName>
</protein>
<evidence type="ECO:0000256" key="8">
    <source>
        <dbReference type="ARBA" id="ARBA00023136"/>
    </source>
</evidence>
<feature type="transmembrane region" description="Helical" evidence="9">
    <location>
        <begin position="290"/>
        <end position="308"/>
    </location>
</feature>
<dbReference type="InterPro" id="IPR037185">
    <property type="entry name" value="EmrE-like"/>
</dbReference>
<name>A0A429XFX2_9RICK</name>
<evidence type="ECO:0000256" key="4">
    <source>
        <dbReference type="ARBA" id="ARBA00019341"/>
    </source>
</evidence>
<reference evidence="12" key="1">
    <citation type="submission" date="2018-11" db="EMBL/GenBank/DDBJ databases">
        <title>Phylogenetic, genomic, and biogeographic characterization of a novel and ubiquitous marine invertebrate-associated Rickettsiales parasite, Candidatus Marinoinvertebrata rohwerii, gen. nov., sp. nov.</title>
        <authorList>
            <person name="Klinges J.G."/>
            <person name="Rosales S.M."/>
            <person name="Mcminds R."/>
            <person name="Shaver E.C."/>
            <person name="Shantz A."/>
            <person name="Peters E.C."/>
            <person name="Burkepile D.E."/>
            <person name="Silliman B.R."/>
            <person name="Vega Thurber R.L."/>
        </authorList>
    </citation>
    <scope>NUCLEOTIDE SEQUENCE [LARGE SCALE GENOMIC DNA]</scope>
    <source>
        <strain evidence="12">a_cerv_44</strain>
    </source>
</reference>
<comment type="function">
    <text evidence="1">Transports S-adenosylmethionine.</text>
</comment>
<keyword evidence="5 9" id="KW-0812">Transmembrane</keyword>
<feature type="transmembrane region" description="Helical" evidence="9">
    <location>
        <begin position="161"/>
        <end position="179"/>
    </location>
</feature>
<comment type="subcellular location">
    <subcellularLocation>
        <location evidence="2">Membrane</location>
        <topology evidence="2">Multi-pass membrane protein</topology>
    </subcellularLocation>
</comment>
<keyword evidence="7 9" id="KW-1133">Transmembrane helix</keyword>
<feature type="transmembrane region" description="Helical" evidence="9">
    <location>
        <begin position="16"/>
        <end position="38"/>
    </location>
</feature>
<evidence type="ECO:0000256" key="5">
    <source>
        <dbReference type="ARBA" id="ARBA00022692"/>
    </source>
</evidence>
<dbReference type="SUPFAM" id="SSF103481">
    <property type="entry name" value="Multidrug resistance efflux transporter EmrE"/>
    <property type="match status" value="2"/>
</dbReference>
<dbReference type="PANTHER" id="PTHR22911">
    <property type="entry name" value="ACYL-MALONYL CONDENSING ENZYME-RELATED"/>
    <property type="match status" value="1"/>
</dbReference>
<feature type="transmembrane region" description="Helical" evidence="9">
    <location>
        <begin position="235"/>
        <end position="256"/>
    </location>
</feature>
<evidence type="ECO:0000256" key="1">
    <source>
        <dbReference type="ARBA" id="ARBA00004028"/>
    </source>
</evidence>
<evidence type="ECO:0000313" key="11">
    <source>
        <dbReference type="EMBL" id="RST64117.1"/>
    </source>
</evidence>
<organism evidence="11 12">
    <name type="scientific">Candidatus Aquarickettsia rohweri</name>
    <dbReference type="NCBI Taxonomy" id="2602574"/>
    <lineage>
        <taxon>Bacteria</taxon>
        <taxon>Pseudomonadati</taxon>
        <taxon>Pseudomonadota</taxon>
        <taxon>Alphaproteobacteria</taxon>
        <taxon>Rickettsiales</taxon>
        <taxon>Candidatus Midichloriaceae</taxon>
        <taxon>Candidatus Aquarickettsia</taxon>
    </lineage>
</organism>
<comment type="caution">
    <text evidence="11">The sequence shown here is derived from an EMBL/GenBank/DDBJ whole genome shotgun (WGS) entry which is preliminary data.</text>
</comment>
<accession>A0A429XFX2</accession>
<feature type="transmembrane region" description="Helical" evidence="9">
    <location>
        <begin position="105"/>
        <end position="126"/>
    </location>
</feature>
<evidence type="ECO:0000259" key="10">
    <source>
        <dbReference type="Pfam" id="PF00892"/>
    </source>
</evidence>
<evidence type="ECO:0000256" key="7">
    <source>
        <dbReference type="ARBA" id="ARBA00022989"/>
    </source>
</evidence>
<feature type="transmembrane region" description="Helical" evidence="9">
    <location>
        <begin position="81"/>
        <end position="99"/>
    </location>
</feature>
<feature type="domain" description="EamA" evidence="10">
    <location>
        <begin position="15"/>
        <end position="148"/>
    </location>
</feature>